<organism evidence="1 2">
    <name type="scientific">Pontibacter burrus</name>
    <dbReference type="NCBI Taxonomy" id="2704466"/>
    <lineage>
        <taxon>Bacteria</taxon>
        <taxon>Pseudomonadati</taxon>
        <taxon>Bacteroidota</taxon>
        <taxon>Cytophagia</taxon>
        <taxon>Cytophagales</taxon>
        <taxon>Hymenobacteraceae</taxon>
        <taxon>Pontibacter</taxon>
    </lineage>
</organism>
<dbReference type="AlphaFoldDB" id="A0A6B3LU72"/>
<protein>
    <submittedName>
        <fullName evidence="1">Uncharacterized protein</fullName>
    </submittedName>
</protein>
<dbReference type="Proteomes" id="UP000474777">
    <property type="component" value="Unassembled WGS sequence"/>
</dbReference>
<proteinExistence type="predicted"/>
<comment type="caution">
    <text evidence="1">The sequence shown here is derived from an EMBL/GenBank/DDBJ whole genome shotgun (WGS) entry which is preliminary data.</text>
</comment>
<gene>
    <name evidence="1" type="ORF">GXP69_07570</name>
</gene>
<accession>A0A6B3LU72</accession>
<dbReference type="RefSeq" id="WP_163914042.1">
    <property type="nucleotide sequence ID" value="NZ_JAAGWD010000003.1"/>
</dbReference>
<dbReference type="EMBL" id="JAAGWD010000003">
    <property type="protein sequence ID" value="NEM97548.1"/>
    <property type="molecule type" value="Genomic_DNA"/>
</dbReference>
<name>A0A6B3LU72_9BACT</name>
<sequence length="49" mass="5059">MATPPEIYKALNPKTEIISIAATIVFQLAIVPSPFRGSSSLGQAAPACS</sequence>
<keyword evidence="2" id="KW-1185">Reference proteome</keyword>
<evidence type="ECO:0000313" key="1">
    <source>
        <dbReference type="EMBL" id="NEM97548.1"/>
    </source>
</evidence>
<reference evidence="1 2" key="1">
    <citation type="submission" date="2020-02" db="EMBL/GenBank/DDBJ databases">
        <authorList>
            <person name="Kim M.K."/>
        </authorList>
    </citation>
    <scope>NUCLEOTIDE SEQUENCE [LARGE SCALE GENOMIC DNA]</scope>
    <source>
        <strain evidence="1 2">BT327</strain>
    </source>
</reference>
<evidence type="ECO:0000313" key="2">
    <source>
        <dbReference type="Proteomes" id="UP000474777"/>
    </source>
</evidence>